<dbReference type="Pfam" id="PF01266">
    <property type="entry name" value="DAO"/>
    <property type="match status" value="1"/>
</dbReference>
<comment type="caution">
    <text evidence="6">The sequence shown here is derived from an EMBL/GenBank/DDBJ whole genome shotgun (WGS) entry which is preliminary data.</text>
</comment>
<evidence type="ECO:0000313" key="7">
    <source>
        <dbReference type="Proteomes" id="UP001501459"/>
    </source>
</evidence>
<accession>A0ABN0Z552</accession>
<evidence type="ECO:0000256" key="4">
    <source>
        <dbReference type="ARBA" id="ARBA00023002"/>
    </source>
</evidence>
<dbReference type="InterPro" id="IPR045170">
    <property type="entry name" value="MTOX"/>
</dbReference>
<dbReference type="InterPro" id="IPR036188">
    <property type="entry name" value="FAD/NAD-bd_sf"/>
</dbReference>
<sequence length="386" mass="41850">MKTDYDVIIVGAGSMGMAAGYYLARQGVHPLLVDAFDPPHENGSHSGNTRLIRHACGEGIAYVPLAIKAQELWDELQDKTSDPIFRKTGVVNYAPKGSAFINQVITGGNQYGLHVEELSGNDIQERWPGNTVPDDYYGCYEPNGGVLFADNCIRTYRKLALQSGAELMPHTPVADIDISDDAVSVRTGTATYSADKLIVSAGAWNKTLLSSLNLDLPLQPSRRPFGWFDADEELYSSDAFPGFFVECPSGVYYGFPSMSGNGLKIGRFDAGQDVNPTYMDREFGVFPDDEGDLRQFLDAFMPQAAGQLNVGGTCMFTNTPDENFIIDRHPEHSHVAIAAGFSGHGFKFSSVVGEILSQLTVSGATEHDISPFSATRPALQGRAPKS</sequence>
<name>A0ABN0Z552_9BACI</name>
<evidence type="ECO:0000259" key="5">
    <source>
        <dbReference type="Pfam" id="PF01266"/>
    </source>
</evidence>
<comment type="cofactor">
    <cofactor evidence="1">
        <name>FAD</name>
        <dbReference type="ChEBI" id="CHEBI:57692"/>
    </cofactor>
</comment>
<dbReference type="EMBL" id="BAAADM010000020">
    <property type="protein sequence ID" value="GAA0434009.1"/>
    <property type="molecule type" value="Genomic_DNA"/>
</dbReference>
<keyword evidence="4" id="KW-0560">Oxidoreductase</keyword>
<dbReference type="PANTHER" id="PTHR10961">
    <property type="entry name" value="PEROXISOMAL SARCOSINE OXIDASE"/>
    <property type="match status" value="1"/>
</dbReference>
<dbReference type="RefSeq" id="WP_343751370.1">
    <property type="nucleotide sequence ID" value="NZ_BAAADM010000020.1"/>
</dbReference>
<dbReference type="Proteomes" id="UP001501459">
    <property type="component" value="Unassembled WGS sequence"/>
</dbReference>
<dbReference type="SUPFAM" id="SSF51905">
    <property type="entry name" value="FAD/NAD(P)-binding domain"/>
    <property type="match status" value="1"/>
</dbReference>
<feature type="domain" description="FAD dependent oxidoreductase" evidence="5">
    <location>
        <begin position="6"/>
        <end position="359"/>
    </location>
</feature>
<dbReference type="SUPFAM" id="SSF54373">
    <property type="entry name" value="FAD-linked reductases, C-terminal domain"/>
    <property type="match status" value="1"/>
</dbReference>
<organism evidence="6 7">
    <name type="scientific">Lentibacillus halophilus</name>
    <dbReference type="NCBI Taxonomy" id="295065"/>
    <lineage>
        <taxon>Bacteria</taxon>
        <taxon>Bacillati</taxon>
        <taxon>Bacillota</taxon>
        <taxon>Bacilli</taxon>
        <taxon>Bacillales</taxon>
        <taxon>Bacillaceae</taxon>
        <taxon>Lentibacillus</taxon>
    </lineage>
</organism>
<evidence type="ECO:0000256" key="3">
    <source>
        <dbReference type="ARBA" id="ARBA00022827"/>
    </source>
</evidence>
<proteinExistence type="predicted"/>
<keyword evidence="7" id="KW-1185">Reference proteome</keyword>
<dbReference type="PANTHER" id="PTHR10961:SF7">
    <property type="entry name" value="FAD DEPENDENT OXIDOREDUCTASE DOMAIN-CONTAINING PROTEIN"/>
    <property type="match status" value="1"/>
</dbReference>
<dbReference type="NCBIfam" id="NF008425">
    <property type="entry name" value="PRK11259.1"/>
    <property type="match status" value="1"/>
</dbReference>
<dbReference type="Gene3D" id="3.30.9.10">
    <property type="entry name" value="D-Amino Acid Oxidase, subunit A, domain 2"/>
    <property type="match status" value="1"/>
</dbReference>
<gene>
    <name evidence="6" type="primary">solA</name>
    <name evidence="6" type="ORF">GCM10008983_08260</name>
</gene>
<evidence type="ECO:0000256" key="2">
    <source>
        <dbReference type="ARBA" id="ARBA00022630"/>
    </source>
</evidence>
<evidence type="ECO:0000313" key="6">
    <source>
        <dbReference type="EMBL" id="GAA0434009.1"/>
    </source>
</evidence>
<protein>
    <submittedName>
        <fullName evidence="6">N-methyl-L-tryptophan oxidase</fullName>
    </submittedName>
</protein>
<reference evidence="6 7" key="1">
    <citation type="journal article" date="2019" name="Int. J. Syst. Evol. Microbiol.">
        <title>The Global Catalogue of Microorganisms (GCM) 10K type strain sequencing project: providing services to taxonomists for standard genome sequencing and annotation.</title>
        <authorList>
            <consortium name="The Broad Institute Genomics Platform"/>
            <consortium name="The Broad Institute Genome Sequencing Center for Infectious Disease"/>
            <person name="Wu L."/>
            <person name="Ma J."/>
        </authorList>
    </citation>
    <scope>NUCLEOTIDE SEQUENCE [LARGE SCALE GENOMIC DNA]</scope>
    <source>
        <strain evidence="6 7">JCM 12149</strain>
    </source>
</reference>
<keyword evidence="3" id="KW-0274">FAD</keyword>
<keyword evidence="2" id="KW-0285">Flavoprotein</keyword>
<evidence type="ECO:0000256" key="1">
    <source>
        <dbReference type="ARBA" id="ARBA00001974"/>
    </source>
</evidence>
<dbReference type="InterPro" id="IPR006076">
    <property type="entry name" value="FAD-dep_OxRdtase"/>
</dbReference>
<dbReference type="Gene3D" id="3.50.50.60">
    <property type="entry name" value="FAD/NAD(P)-binding domain"/>
    <property type="match status" value="1"/>
</dbReference>